<dbReference type="CDD" id="cd13131">
    <property type="entry name" value="MATE_NorM_like"/>
    <property type="match status" value="1"/>
</dbReference>
<dbReference type="Proteomes" id="UP000021816">
    <property type="component" value="Unassembled WGS sequence"/>
</dbReference>
<dbReference type="InterPro" id="IPR002528">
    <property type="entry name" value="MATE_fam"/>
</dbReference>
<sequence length="444" mass="47058">MLAQQSRQIVAHATPMLIAQLTSMGMMVIDTALLGHYGTDDLAAVAVGGGIYVSVLFAFAGILQAVAPSVAHLRGAGREQEIAGTLQQAFWLALLLAVPGVLILLHPEPLFALSRIEARVEEKARAYLSLLAVGLPGVLLYRTFHAFCNALGKPRPLLIISIASTLQHALLAWLLVTGSWGGEALGVLGCGISNAVVGWFSMLAAAGYLVFARVLRPFRLLADWQWPRRRPLAELLRLGLPMGFSNFVEISSFTLMALFIAQLGATVVAGHRIVANLAAICYMLPLALAIATLAQVGHAAGARNWQRGEASAAAGLILAGVLSTLLGGLLWLLAEPLTAAYTDDPAVQAVALGLLGYVAFYQLFDAVQTIAAHALRGYKITFVPMLVHVVCFWGVGLCGGWLLAFKGSRPLGAAGFWLASLLGLVLASILLSSLLRRALHLVKQ</sequence>
<dbReference type="GO" id="GO:0005886">
    <property type="term" value="C:plasma membrane"/>
    <property type="evidence" value="ECO:0007669"/>
    <property type="project" value="UniProtKB-SubCell"/>
</dbReference>
<dbReference type="GO" id="GO:0006811">
    <property type="term" value="P:monoatomic ion transport"/>
    <property type="evidence" value="ECO:0007669"/>
    <property type="project" value="UniProtKB-KW"/>
</dbReference>
<keyword evidence="3" id="KW-0050">Antiport</keyword>
<feature type="transmembrane region" description="Helical" evidence="10">
    <location>
        <begin position="235"/>
        <end position="261"/>
    </location>
</feature>
<gene>
    <name evidence="11" type="primary">norM</name>
    <name evidence="11" type="ORF">AW10_01759</name>
</gene>
<dbReference type="Pfam" id="PF01554">
    <property type="entry name" value="MatE"/>
    <property type="match status" value="2"/>
</dbReference>
<feature type="transmembrane region" description="Helical" evidence="10">
    <location>
        <begin position="385"/>
        <end position="404"/>
    </location>
</feature>
<keyword evidence="4" id="KW-1003">Cell membrane</keyword>
<evidence type="ECO:0000256" key="8">
    <source>
        <dbReference type="ARBA" id="ARBA00023136"/>
    </source>
</evidence>
<dbReference type="NCBIfam" id="TIGR00797">
    <property type="entry name" value="matE"/>
    <property type="match status" value="1"/>
</dbReference>
<keyword evidence="6 10" id="KW-1133">Transmembrane helix</keyword>
<dbReference type="InterPro" id="IPR048279">
    <property type="entry name" value="MdtK-like"/>
</dbReference>
<evidence type="ECO:0000256" key="1">
    <source>
        <dbReference type="ARBA" id="ARBA00004429"/>
    </source>
</evidence>
<feature type="transmembrane region" description="Helical" evidence="10">
    <location>
        <begin position="416"/>
        <end position="435"/>
    </location>
</feature>
<accession>A0A011NZ45</accession>
<comment type="subcellular location">
    <subcellularLocation>
        <location evidence="1">Cell inner membrane</location>
        <topology evidence="1">Multi-pass membrane protein</topology>
    </subcellularLocation>
</comment>
<feature type="transmembrane region" description="Helical" evidence="10">
    <location>
        <begin position="43"/>
        <end position="67"/>
    </location>
</feature>
<organism evidence="11 12">
    <name type="scientific">Candidatus Accumulibacter appositus</name>
    <dbReference type="NCBI Taxonomy" id="1454003"/>
    <lineage>
        <taxon>Bacteria</taxon>
        <taxon>Pseudomonadati</taxon>
        <taxon>Pseudomonadota</taxon>
        <taxon>Betaproteobacteria</taxon>
        <taxon>Candidatus Accumulibacter</taxon>
    </lineage>
</organism>
<feature type="transmembrane region" description="Helical" evidence="10">
    <location>
        <begin position="126"/>
        <end position="144"/>
    </location>
</feature>
<protein>
    <recommendedName>
        <fullName evidence="9">Multidrug-efflux transporter</fullName>
    </recommendedName>
</protein>
<evidence type="ECO:0000313" key="11">
    <source>
        <dbReference type="EMBL" id="EXI80616.1"/>
    </source>
</evidence>
<keyword evidence="5 10" id="KW-0812">Transmembrane</keyword>
<name>A0A011NZ45_9PROT</name>
<feature type="transmembrane region" description="Helical" evidence="10">
    <location>
        <begin position="346"/>
        <end position="364"/>
    </location>
</feature>
<comment type="caution">
    <text evidence="11">The sequence shown here is derived from an EMBL/GenBank/DDBJ whole genome shotgun (WGS) entry which is preliminary data.</text>
</comment>
<dbReference type="PIRSF" id="PIRSF006603">
    <property type="entry name" value="DinF"/>
    <property type="match status" value="1"/>
</dbReference>
<evidence type="ECO:0000256" key="10">
    <source>
        <dbReference type="SAM" id="Phobius"/>
    </source>
</evidence>
<dbReference type="GO" id="GO:0042910">
    <property type="term" value="F:xenobiotic transmembrane transporter activity"/>
    <property type="evidence" value="ECO:0007669"/>
    <property type="project" value="InterPro"/>
</dbReference>
<keyword evidence="2" id="KW-0813">Transport</keyword>
<feature type="transmembrane region" description="Helical" evidence="10">
    <location>
        <begin position="273"/>
        <end position="294"/>
    </location>
</feature>
<dbReference type="PANTHER" id="PTHR43298">
    <property type="entry name" value="MULTIDRUG RESISTANCE PROTEIN NORM-RELATED"/>
    <property type="match status" value="1"/>
</dbReference>
<proteinExistence type="predicted"/>
<evidence type="ECO:0000256" key="7">
    <source>
        <dbReference type="ARBA" id="ARBA00023065"/>
    </source>
</evidence>
<dbReference type="GO" id="GO:0015297">
    <property type="term" value="F:antiporter activity"/>
    <property type="evidence" value="ECO:0007669"/>
    <property type="project" value="UniProtKB-KW"/>
</dbReference>
<feature type="transmembrane region" description="Helical" evidence="10">
    <location>
        <begin position="315"/>
        <end position="334"/>
    </location>
</feature>
<keyword evidence="7" id="KW-0406">Ion transport</keyword>
<feature type="transmembrane region" description="Helical" evidence="10">
    <location>
        <begin position="12"/>
        <end position="37"/>
    </location>
</feature>
<dbReference type="EMBL" id="JEMX01000030">
    <property type="protein sequence ID" value="EXI80616.1"/>
    <property type="molecule type" value="Genomic_DNA"/>
</dbReference>
<feature type="transmembrane region" description="Helical" evidence="10">
    <location>
        <begin position="88"/>
        <end position="106"/>
    </location>
</feature>
<evidence type="ECO:0000256" key="3">
    <source>
        <dbReference type="ARBA" id="ARBA00022449"/>
    </source>
</evidence>
<evidence type="ECO:0000256" key="2">
    <source>
        <dbReference type="ARBA" id="ARBA00022448"/>
    </source>
</evidence>
<keyword evidence="8 10" id="KW-0472">Membrane</keyword>
<dbReference type="PATRIC" id="fig|1454003.3.peg.1814"/>
<evidence type="ECO:0000256" key="4">
    <source>
        <dbReference type="ARBA" id="ARBA00022475"/>
    </source>
</evidence>
<dbReference type="STRING" id="1454003.AW10_01759"/>
<evidence type="ECO:0000256" key="5">
    <source>
        <dbReference type="ARBA" id="ARBA00022692"/>
    </source>
</evidence>
<dbReference type="InterPro" id="IPR050222">
    <property type="entry name" value="MATE_MdtK"/>
</dbReference>
<evidence type="ECO:0000256" key="9">
    <source>
        <dbReference type="ARBA" id="ARBA00031636"/>
    </source>
</evidence>
<dbReference type="AlphaFoldDB" id="A0A011NZ45"/>
<evidence type="ECO:0000256" key="6">
    <source>
        <dbReference type="ARBA" id="ARBA00022989"/>
    </source>
</evidence>
<feature type="transmembrane region" description="Helical" evidence="10">
    <location>
        <begin position="196"/>
        <end position="215"/>
    </location>
</feature>
<dbReference type="PANTHER" id="PTHR43298:SF2">
    <property type="entry name" value="FMN_FAD EXPORTER YEEO-RELATED"/>
    <property type="match status" value="1"/>
</dbReference>
<evidence type="ECO:0000313" key="12">
    <source>
        <dbReference type="Proteomes" id="UP000021816"/>
    </source>
</evidence>
<reference evidence="11 12" key="1">
    <citation type="submission" date="2014-02" db="EMBL/GenBank/DDBJ databases">
        <title>Expanding our view of genomic diversity in Candidatus Accumulibacter clades.</title>
        <authorList>
            <person name="Skennerton C.T."/>
            <person name="Barr J.J."/>
            <person name="Slater F.R."/>
            <person name="Bond P.L."/>
            <person name="Tyson G.W."/>
        </authorList>
    </citation>
    <scope>NUCLEOTIDE SEQUENCE [LARGE SCALE GENOMIC DNA]</scope>
    <source>
        <strain evidence="12">BA-92</strain>
    </source>
</reference>
<feature type="transmembrane region" description="Helical" evidence="10">
    <location>
        <begin position="156"/>
        <end position="176"/>
    </location>
</feature>